<keyword evidence="1" id="KW-1133">Transmembrane helix</keyword>
<evidence type="ECO:0000256" key="1">
    <source>
        <dbReference type="SAM" id="Phobius"/>
    </source>
</evidence>
<feature type="transmembrane region" description="Helical" evidence="1">
    <location>
        <begin position="5"/>
        <end position="24"/>
    </location>
</feature>
<dbReference type="RefSeq" id="WP_114055650.1">
    <property type="nucleotide sequence ID" value="NZ_CP030862.1"/>
</dbReference>
<keyword evidence="1" id="KW-0472">Membrane</keyword>
<dbReference type="KEGG" id="sgz:C0216_14260"/>
<protein>
    <recommendedName>
        <fullName evidence="4">DUF4328 domain-containing protein</fullName>
    </recommendedName>
</protein>
<sequence>MRATAAVKTSGTVLVSVLLTYPLWAPQWGSGVLGEVAAPGLPGAVAAVAVFFGLVALYCRSLQRTLHLVPPDARTAAPRSVWWMFAIPYNFTEDFFIVRAVAASLASDGRTAPAAVRRWKALGYAWCGFQIVSLLPGAAGRAGAAAALLLWAAHWAVTARLNRRLAAGRPAVLQPRTP</sequence>
<dbReference type="EMBL" id="CP030862">
    <property type="protein sequence ID" value="AXE24465.1"/>
    <property type="molecule type" value="Genomic_DNA"/>
</dbReference>
<dbReference type="AlphaFoldDB" id="A0A344U0P4"/>
<feature type="transmembrane region" description="Helical" evidence="1">
    <location>
        <begin position="36"/>
        <end position="59"/>
    </location>
</feature>
<dbReference type="Proteomes" id="UP000252004">
    <property type="component" value="Chromosome"/>
</dbReference>
<accession>A0A344U0P4</accession>
<evidence type="ECO:0000313" key="3">
    <source>
        <dbReference type="Proteomes" id="UP000252004"/>
    </source>
</evidence>
<keyword evidence="3" id="KW-1185">Reference proteome</keyword>
<organism evidence="2 3">
    <name type="scientific">Streptomyces globosus</name>
    <dbReference type="NCBI Taxonomy" id="68209"/>
    <lineage>
        <taxon>Bacteria</taxon>
        <taxon>Bacillati</taxon>
        <taxon>Actinomycetota</taxon>
        <taxon>Actinomycetes</taxon>
        <taxon>Kitasatosporales</taxon>
        <taxon>Streptomycetaceae</taxon>
        <taxon>Streptomyces</taxon>
    </lineage>
</organism>
<name>A0A344U0P4_9ACTN</name>
<evidence type="ECO:0000313" key="2">
    <source>
        <dbReference type="EMBL" id="AXE24465.1"/>
    </source>
</evidence>
<keyword evidence="1" id="KW-0812">Transmembrane</keyword>
<evidence type="ECO:0008006" key="4">
    <source>
        <dbReference type="Google" id="ProtNLM"/>
    </source>
</evidence>
<gene>
    <name evidence="2" type="ORF">C0216_14260</name>
</gene>
<reference evidence="2 3" key="1">
    <citation type="submission" date="2018-01" db="EMBL/GenBank/DDBJ databases">
        <title>Draft genome Sequence of streptomyces globosus LZH-48.</title>
        <authorList>
            <person name="Ran K."/>
            <person name="Li Z."/>
            <person name="Wei S."/>
            <person name="Dong R."/>
        </authorList>
    </citation>
    <scope>NUCLEOTIDE SEQUENCE [LARGE SCALE GENOMIC DNA]</scope>
    <source>
        <strain evidence="2 3">LZH-48</strain>
    </source>
</reference>
<dbReference type="OrthoDB" id="4762221at2"/>
<proteinExistence type="predicted"/>